<accession>A0A8X6KFD0</accession>
<evidence type="ECO:0000313" key="1">
    <source>
        <dbReference type="EMBL" id="GFQ70263.1"/>
    </source>
</evidence>
<reference evidence="1" key="1">
    <citation type="submission" date="2020-07" db="EMBL/GenBank/DDBJ databases">
        <title>Multicomponent nature underlies the extraordinary mechanical properties of spider dragline silk.</title>
        <authorList>
            <person name="Kono N."/>
            <person name="Nakamura H."/>
            <person name="Mori M."/>
            <person name="Yoshida Y."/>
            <person name="Ohtoshi R."/>
            <person name="Malay A.D."/>
            <person name="Moran D.A.P."/>
            <person name="Tomita M."/>
            <person name="Numata K."/>
            <person name="Arakawa K."/>
        </authorList>
    </citation>
    <scope>NUCLEOTIDE SEQUENCE</scope>
</reference>
<proteinExistence type="predicted"/>
<comment type="caution">
    <text evidence="1">The sequence shown here is derived from an EMBL/GenBank/DDBJ whole genome shotgun (WGS) entry which is preliminary data.</text>
</comment>
<dbReference type="AlphaFoldDB" id="A0A8X6KFD0"/>
<name>A0A8X6KFD0_TRICU</name>
<organism evidence="1 2">
    <name type="scientific">Trichonephila clavata</name>
    <name type="common">Joro spider</name>
    <name type="synonym">Nephila clavata</name>
    <dbReference type="NCBI Taxonomy" id="2740835"/>
    <lineage>
        <taxon>Eukaryota</taxon>
        <taxon>Metazoa</taxon>
        <taxon>Ecdysozoa</taxon>
        <taxon>Arthropoda</taxon>
        <taxon>Chelicerata</taxon>
        <taxon>Arachnida</taxon>
        <taxon>Araneae</taxon>
        <taxon>Araneomorphae</taxon>
        <taxon>Entelegynae</taxon>
        <taxon>Araneoidea</taxon>
        <taxon>Nephilidae</taxon>
        <taxon>Trichonephila</taxon>
    </lineage>
</organism>
<keyword evidence="2" id="KW-1185">Reference proteome</keyword>
<dbReference type="EMBL" id="BMAO01010915">
    <property type="protein sequence ID" value="GFQ70263.1"/>
    <property type="molecule type" value="Genomic_DNA"/>
</dbReference>
<evidence type="ECO:0000313" key="2">
    <source>
        <dbReference type="Proteomes" id="UP000887116"/>
    </source>
</evidence>
<protein>
    <submittedName>
        <fullName evidence="1">Uncharacterized protein</fullName>
    </submittedName>
</protein>
<dbReference type="Proteomes" id="UP000887116">
    <property type="component" value="Unassembled WGS sequence"/>
</dbReference>
<gene>
    <name evidence="1" type="ORF">TNCT_453541</name>
</gene>
<sequence>MLFRFNSFNIEPLDTRGISPHITSRSKNSNSKFEYSRGLAEHNLTLTFSLETIGNPNSATNDSEIYDRCEPQYKSTLTFLCHLIPAILTHKVIKATSPVQICLAVVV</sequence>
<dbReference type="OrthoDB" id="10373564at2759"/>